<keyword evidence="1 4" id="KW-0479">Metal-binding</keyword>
<feature type="domain" description="Enoyl reductase (ER)" evidence="5">
    <location>
        <begin position="28"/>
        <end position="371"/>
    </location>
</feature>
<sequence>MTYHGFEKGLAGSAIGQIAVMQAVVCRGPKDYRLETVERPKAGPRELIISIEACGICASDCKCYSGAKMFWGGEGQPAYVKPPVIPGHEFFGYVEELGEGAAEHFGVKKGDRVIAEQIVPCDKCMFCKSGKYWMCEVHNIFGFQRLVADGGMADYMRLPATSRVHKIPEEISLEDAAIIEPFACAIHTVNRGDIQFDDVVVIAGAGPLGLMMVQAVHLKTPKKLVVIDLVPERLALAKTFGADVVINPKTEDAEAIVRGLTGGYGCDVYLETTGVPAGVTQGLNMIRKLGRFVEFSVFGADTTADWSIIGDRKELDVRGAHLGPYCYPVVIDLMARGLVTSQGIVTHNFPLSDWEKAIAVANSLDSIKVLLRPRPSRI</sequence>
<dbReference type="Pfam" id="PF00107">
    <property type="entry name" value="ADH_zinc_N"/>
    <property type="match status" value="1"/>
</dbReference>
<dbReference type="InterPro" id="IPR036291">
    <property type="entry name" value="NAD(P)-bd_dom_sf"/>
</dbReference>
<proteinExistence type="inferred from homology"/>
<keyword evidence="7" id="KW-1185">Reference proteome</keyword>
<dbReference type="InterPro" id="IPR020843">
    <property type="entry name" value="ER"/>
</dbReference>
<name>A0A7Y0A0Y9_9BURK</name>
<organism evidence="6 7">
    <name type="scientific">Paraburkholderia antibiotica</name>
    <dbReference type="NCBI Taxonomy" id="2728839"/>
    <lineage>
        <taxon>Bacteria</taxon>
        <taxon>Pseudomonadati</taxon>
        <taxon>Pseudomonadota</taxon>
        <taxon>Betaproteobacteria</taxon>
        <taxon>Burkholderiales</taxon>
        <taxon>Burkholderiaceae</taxon>
        <taxon>Paraburkholderia</taxon>
    </lineage>
</organism>
<dbReference type="Gene3D" id="3.40.50.720">
    <property type="entry name" value="NAD(P)-binding Rossmann-like Domain"/>
    <property type="match status" value="1"/>
</dbReference>
<comment type="similarity">
    <text evidence="4">Belongs to the zinc-containing alcohol dehydrogenase family.</text>
</comment>
<dbReference type="RefSeq" id="WP_169500657.1">
    <property type="nucleotide sequence ID" value="NZ_JABBFZ010000022.1"/>
</dbReference>
<evidence type="ECO:0000256" key="4">
    <source>
        <dbReference type="RuleBase" id="RU361277"/>
    </source>
</evidence>
<evidence type="ECO:0000256" key="1">
    <source>
        <dbReference type="ARBA" id="ARBA00022723"/>
    </source>
</evidence>
<keyword evidence="2 4" id="KW-0862">Zinc</keyword>
<accession>A0A7Y0A0Y9</accession>
<dbReference type="InterPro" id="IPR011032">
    <property type="entry name" value="GroES-like_sf"/>
</dbReference>
<reference evidence="6 7" key="1">
    <citation type="submission" date="2020-04" db="EMBL/GenBank/DDBJ databases">
        <title>Paraburkholderia sp. G-4-1-8 isolated from soil.</title>
        <authorList>
            <person name="Dahal R.H."/>
        </authorList>
    </citation>
    <scope>NUCLEOTIDE SEQUENCE [LARGE SCALE GENOMIC DNA]</scope>
    <source>
        <strain evidence="6 7">G-4-1-8</strain>
    </source>
</reference>
<dbReference type="SUPFAM" id="SSF51735">
    <property type="entry name" value="NAD(P)-binding Rossmann-fold domains"/>
    <property type="match status" value="1"/>
</dbReference>
<dbReference type="EMBL" id="JABBFZ010000022">
    <property type="protein sequence ID" value="NML34465.1"/>
    <property type="molecule type" value="Genomic_DNA"/>
</dbReference>
<comment type="caution">
    <text evidence="6">The sequence shown here is derived from an EMBL/GenBank/DDBJ whole genome shotgun (WGS) entry which is preliminary data.</text>
</comment>
<gene>
    <name evidence="6" type="ORF">HHL14_26995</name>
</gene>
<dbReference type="InterPro" id="IPR002328">
    <property type="entry name" value="ADH_Zn_CS"/>
</dbReference>
<dbReference type="PANTHER" id="PTHR43401">
    <property type="entry name" value="L-THREONINE 3-DEHYDROGENASE"/>
    <property type="match status" value="1"/>
</dbReference>
<dbReference type="AlphaFoldDB" id="A0A7Y0A0Y9"/>
<dbReference type="InterPro" id="IPR013149">
    <property type="entry name" value="ADH-like_C"/>
</dbReference>
<dbReference type="InterPro" id="IPR050129">
    <property type="entry name" value="Zn_alcohol_dh"/>
</dbReference>
<dbReference type="GO" id="GO:0016616">
    <property type="term" value="F:oxidoreductase activity, acting on the CH-OH group of donors, NAD or NADP as acceptor"/>
    <property type="evidence" value="ECO:0007669"/>
    <property type="project" value="UniProtKB-ARBA"/>
</dbReference>
<keyword evidence="3" id="KW-0560">Oxidoreductase</keyword>
<evidence type="ECO:0000256" key="2">
    <source>
        <dbReference type="ARBA" id="ARBA00022833"/>
    </source>
</evidence>
<dbReference type="InterPro" id="IPR013154">
    <property type="entry name" value="ADH-like_N"/>
</dbReference>
<dbReference type="SUPFAM" id="SSF50129">
    <property type="entry name" value="GroES-like"/>
    <property type="match status" value="1"/>
</dbReference>
<evidence type="ECO:0000313" key="6">
    <source>
        <dbReference type="EMBL" id="NML34465.1"/>
    </source>
</evidence>
<dbReference type="GO" id="GO:0008270">
    <property type="term" value="F:zinc ion binding"/>
    <property type="evidence" value="ECO:0007669"/>
    <property type="project" value="InterPro"/>
</dbReference>
<dbReference type="PANTHER" id="PTHR43401:SF2">
    <property type="entry name" value="L-THREONINE 3-DEHYDROGENASE"/>
    <property type="match status" value="1"/>
</dbReference>
<protein>
    <submittedName>
        <fullName evidence="6">Alcohol dehydrogenase catalytic domain-containing protein</fullName>
    </submittedName>
</protein>
<dbReference type="SMART" id="SM00829">
    <property type="entry name" value="PKS_ER"/>
    <property type="match status" value="1"/>
</dbReference>
<evidence type="ECO:0000256" key="3">
    <source>
        <dbReference type="ARBA" id="ARBA00023002"/>
    </source>
</evidence>
<comment type="cofactor">
    <cofactor evidence="4">
        <name>Zn(2+)</name>
        <dbReference type="ChEBI" id="CHEBI:29105"/>
    </cofactor>
</comment>
<dbReference type="Proteomes" id="UP000583127">
    <property type="component" value="Unassembled WGS sequence"/>
</dbReference>
<evidence type="ECO:0000259" key="5">
    <source>
        <dbReference type="SMART" id="SM00829"/>
    </source>
</evidence>
<dbReference type="Pfam" id="PF08240">
    <property type="entry name" value="ADH_N"/>
    <property type="match status" value="1"/>
</dbReference>
<evidence type="ECO:0000313" key="7">
    <source>
        <dbReference type="Proteomes" id="UP000583127"/>
    </source>
</evidence>
<dbReference type="Gene3D" id="3.90.180.10">
    <property type="entry name" value="Medium-chain alcohol dehydrogenases, catalytic domain"/>
    <property type="match status" value="1"/>
</dbReference>
<dbReference type="PROSITE" id="PS00059">
    <property type="entry name" value="ADH_ZINC"/>
    <property type="match status" value="1"/>
</dbReference>